<comment type="caution">
    <text evidence="2">The sequence shown here is derived from an EMBL/GenBank/DDBJ whole genome shotgun (WGS) entry which is preliminary data.</text>
</comment>
<protein>
    <submittedName>
        <fullName evidence="2">Uncharacterized protein</fullName>
    </submittedName>
</protein>
<dbReference type="AlphaFoldDB" id="A0A967B6R8"/>
<evidence type="ECO:0000313" key="2">
    <source>
        <dbReference type="EMBL" id="NHN56592.1"/>
    </source>
</evidence>
<reference evidence="2" key="1">
    <citation type="submission" date="2020-03" db="EMBL/GenBank/DDBJ databases">
        <title>Draft sequencing of Calidifontibacter sp. DB0510.</title>
        <authorList>
            <person name="Kim D.-U."/>
        </authorList>
    </citation>
    <scope>NUCLEOTIDE SEQUENCE</scope>
    <source>
        <strain evidence="2">DB0510</strain>
    </source>
</reference>
<name>A0A967B6R8_9MICO</name>
<gene>
    <name evidence="2" type="ORF">G9U51_12460</name>
</gene>
<evidence type="ECO:0000313" key="3">
    <source>
        <dbReference type="Proteomes" id="UP000744769"/>
    </source>
</evidence>
<evidence type="ECO:0000256" key="1">
    <source>
        <dbReference type="SAM" id="MobiDB-lite"/>
    </source>
</evidence>
<feature type="compositionally biased region" description="Low complexity" evidence="1">
    <location>
        <begin position="43"/>
        <end position="70"/>
    </location>
</feature>
<dbReference type="EMBL" id="JAAOIV010000009">
    <property type="protein sequence ID" value="NHN56592.1"/>
    <property type="molecule type" value="Genomic_DNA"/>
</dbReference>
<keyword evidence="3" id="KW-1185">Reference proteome</keyword>
<proteinExistence type="predicted"/>
<dbReference type="Proteomes" id="UP000744769">
    <property type="component" value="Unassembled WGS sequence"/>
</dbReference>
<organism evidence="2 3">
    <name type="scientific">Metallococcus carri</name>
    <dbReference type="NCBI Taxonomy" id="1656884"/>
    <lineage>
        <taxon>Bacteria</taxon>
        <taxon>Bacillati</taxon>
        <taxon>Actinomycetota</taxon>
        <taxon>Actinomycetes</taxon>
        <taxon>Micrococcales</taxon>
        <taxon>Dermacoccaceae</taxon>
        <taxon>Metallococcus</taxon>
    </lineage>
</organism>
<sequence>MAGKLANGGLIALVVLDIGLVGFALHQQSAAPSDAAVAGGPTGNSAPGASTGSPSSSPTASASAGMPGPARLAVSATSQTSFWRASGPSGCAQGGSVRLEHSTDAGAKWTPVTVPAASIAALSSADNRVTLAGGDASCAPKAWSVNNDGAVSAGTAPQWSVDTKDTSKVVVGQRTSAPCGAKRVTDIASDSDLTGSVLCEGGAVKRTTNGGQQWSDQGTVDGALAIASSGGAVYAAAKADCGVQVARVGQSANGCIPGTGTVNGPADVTSYGNLLVLVTADATWTARTGDLTSWHVAKG</sequence>
<feature type="region of interest" description="Disordered" evidence="1">
    <location>
        <begin position="33"/>
        <end position="71"/>
    </location>
</feature>
<dbReference type="SUPFAM" id="SSF110296">
    <property type="entry name" value="Oligoxyloglucan reducing end-specific cellobiohydrolase"/>
    <property type="match status" value="1"/>
</dbReference>
<accession>A0A967B6R8</accession>
<dbReference type="RefSeq" id="WP_166197260.1">
    <property type="nucleotide sequence ID" value="NZ_JAAOIV010000009.1"/>
</dbReference>